<sequence>MMSTETMELMWANGKEVENVQMVEYQGRTSILSDGITEGKATLQIYNIRASDSGNYLCYFQDDNFSENAMVQLKVVGSWGLRDPSSVHVHWLVSAATNTVERCQGRGHASCGSTLDADRAGLNAVTTSLILKGSSGEGASCIIRNPLFNQEKTGRISIADQDPAKPQVYCAELWLLREGGCDSLLLVRVSAVNIRHRAGIRSLLLTPGMFLFPLKLFMSPTFTEYFLCTKNCNRQWELGETEAKSPFHCRPLLEGLALDHSLGGDPVRLAADSCRDGLLPVATAKEERERASRKGSAMKGKRMEKDPVYGSRHLYLSSIVGGEKSQAYAEWKMAFFQAADVILDPDTANPMVFISEDRRSLKPADAPRNVPDNPKRFDWYNCVLGCKSFTLGRHFWEVEVGLKKGWYVGVCREDVERKSLVNLAPHSGFWFMGLSYENDYWALTDPRTKLTIANPPRRVGVFLDYETGENFNIGSHCLDHLSSADLSAEFYCY</sequence>
<name>A0A7J7FAS3_DICBM</name>
<evidence type="ECO:0000259" key="2">
    <source>
        <dbReference type="PROSITE" id="PS50835"/>
    </source>
</evidence>
<dbReference type="SMART" id="SM00449">
    <property type="entry name" value="SPRY"/>
    <property type="match status" value="1"/>
</dbReference>
<dbReference type="SUPFAM" id="SSF48726">
    <property type="entry name" value="Immunoglobulin"/>
    <property type="match status" value="1"/>
</dbReference>
<comment type="caution">
    <text evidence="3">The sequence shown here is derived from an EMBL/GenBank/DDBJ whole genome shotgun (WGS) entry which is preliminary data.</text>
</comment>
<gene>
    <name evidence="3" type="ORF">HPG69_008825</name>
</gene>
<dbReference type="Gene3D" id="2.60.40.10">
    <property type="entry name" value="Immunoglobulins"/>
    <property type="match status" value="2"/>
</dbReference>
<evidence type="ECO:0000313" key="3">
    <source>
        <dbReference type="EMBL" id="KAF5925145.1"/>
    </source>
</evidence>
<dbReference type="SUPFAM" id="SSF49899">
    <property type="entry name" value="Concanavalin A-like lectins/glucanases"/>
    <property type="match status" value="1"/>
</dbReference>
<dbReference type="FunFam" id="2.60.120.920:FF:000004">
    <property type="entry name" value="Butyrophilin subfamily 1 member A1"/>
    <property type="match status" value="1"/>
</dbReference>
<dbReference type="Pfam" id="PF00622">
    <property type="entry name" value="SPRY"/>
    <property type="match status" value="1"/>
</dbReference>
<dbReference type="InterPro" id="IPR003879">
    <property type="entry name" value="Butyrophylin_SPRY"/>
</dbReference>
<protein>
    <submittedName>
        <fullName evidence="3">Uncharacterized protein</fullName>
    </submittedName>
</protein>
<dbReference type="InterPro" id="IPR013783">
    <property type="entry name" value="Ig-like_fold"/>
</dbReference>
<evidence type="ECO:0000259" key="1">
    <source>
        <dbReference type="PROSITE" id="PS50188"/>
    </source>
</evidence>
<dbReference type="InterPro" id="IPR007110">
    <property type="entry name" value="Ig-like_dom"/>
</dbReference>
<feature type="domain" description="B30.2/SPRY" evidence="1">
    <location>
        <begin position="321"/>
        <end position="493"/>
    </location>
</feature>
<dbReference type="Gene3D" id="2.60.120.920">
    <property type="match status" value="1"/>
</dbReference>
<dbReference type="InterPro" id="IPR043136">
    <property type="entry name" value="B30.2/SPRY_sf"/>
</dbReference>
<dbReference type="PROSITE" id="PS50188">
    <property type="entry name" value="B302_SPRY"/>
    <property type="match status" value="1"/>
</dbReference>
<dbReference type="InterPro" id="IPR006574">
    <property type="entry name" value="PRY"/>
</dbReference>
<proteinExistence type="predicted"/>
<dbReference type="PANTHER" id="PTHR24103">
    <property type="entry name" value="E3 UBIQUITIN-PROTEIN LIGASE TRIM"/>
    <property type="match status" value="1"/>
</dbReference>
<accession>A0A7J7FAS3</accession>
<dbReference type="InterPro" id="IPR036179">
    <property type="entry name" value="Ig-like_dom_sf"/>
</dbReference>
<evidence type="ECO:0000313" key="4">
    <source>
        <dbReference type="Proteomes" id="UP000551758"/>
    </source>
</evidence>
<dbReference type="PROSITE" id="PS50835">
    <property type="entry name" value="IG_LIKE"/>
    <property type="match status" value="1"/>
</dbReference>
<dbReference type="InterPro" id="IPR001870">
    <property type="entry name" value="B30.2/SPRY"/>
</dbReference>
<dbReference type="Proteomes" id="UP000551758">
    <property type="component" value="Unassembled WGS sequence"/>
</dbReference>
<dbReference type="PRINTS" id="PR01407">
    <property type="entry name" value="BUTYPHLNCDUF"/>
</dbReference>
<feature type="domain" description="Ig-like" evidence="2">
    <location>
        <begin position="1"/>
        <end position="74"/>
    </location>
</feature>
<organism evidence="3 4">
    <name type="scientific">Diceros bicornis minor</name>
    <name type="common">South-central black rhinoceros</name>
    <dbReference type="NCBI Taxonomy" id="77932"/>
    <lineage>
        <taxon>Eukaryota</taxon>
        <taxon>Metazoa</taxon>
        <taxon>Chordata</taxon>
        <taxon>Craniata</taxon>
        <taxon>Vertebrata</taxon>
        <taxon>Euteleostomi</taxon>
        <taxon>Mammalia</taxon>
        <taxon>Eutheria</taxon>
        <taxon>Laurasiatheria</taxon>
        <taxon>Perissodactyla</taxon>
        <taxon>Rhinocerotidae</taxon>
        <taxon>Diceros</taxon>
    </lineage>
</organism>
<dbReference type="InterPro" id="IPR013320">
    <property type="entry name" value="ConA-like_dom_sf"/>
</dbReference>
<dbReference type="InterPro" id="IPR003877">
    <property type="entry name" value="SPRY_dom"/>
</dbReference>
<keyword evidence="4" id="KW-1185">Reference proteome</keyword>
<dbReference type="Pfam" id="PF13765">
    <property type="entry name" value="PRY"/>
    <property type="match status" value="1"/>
</dbReference>
<dbReference type="InterPro" id="IPR050143">
    <property type="entry name" value="TRIM/RBCC"/>
</dbReference>
<reference evidence="3 4" key="1">
    <citation type="journal article" date="2020" name="Mol. Biol. Evol.">
        <title>Interspecific Gene Flow and the Evolution of Specialization in Black and White Rhinoceros.</title>
        <authorList>
            <person name="Moodley Y."/>
            <person name="Westbury M.V."/>
            <person name="Russo I.M."/>
            <person name="Gopalakrishnan S."/>
            <person name="Rakotoarivelo A."/>
            <person name="Olsen R.A."/>
            <person name="Prost S."/>
            <person name="Tunstall T."/>
            <person name="Ryder O.A."/>
            <person name="Dalen L."/>
            <person name="Bruford M.W."/>
        </authorList>
    </citation>
    <scope>NUCLEOTIDE SEQUENCE [LARGE SCALE GENOMIC DNA]</scope>
    <source>
        <strain evidence="3">SBR-YM</strain>
        <tissue evidence="3">Skin</tissue>
    </source>
</reference>
<dbReference type="EMBL" id="JACDTQ010000823">
    <property type="protein sequence ID" value="KAF5925145.1"/>
    <property type="molecule type" value="Genomic_DNA"/>
</dbReference>
<dbReference type="SMART" id="SM00589">
    <property type="entry name" value="PRY"/>
    <property type="match status" value="1"/>
</dbReference>
<dbReference type="AlphaFoldDB" id="A0A7J7FAS3"/>